<accession>A0ABD0V119</accession>
<evidence type="ECO:0000313" key="1">
    <source>
        <dbReference type="EMBL" id="KAL0918760.1"/>
    </source>
</evidence>
<dbReference type="EMBL" id="JANQDX010000009">
    <property type="protein sequence ID" value="KAL0918760.1"/>
    <property type="molecule type" value="Genomic_DNA"/>
</dbReference>
<dbReference type="Proteomes" id="UP001552299">
    <property type="component" value="Unassembled WGS sequence"/>
</dbReference>
<protein>
    <submittedName>
        <fullName evidence="1">Uncharacterized protein</fullName>
    </submittedName>
</protein>
<dbReference type="AlphaFoldDB" id="A0ABD0V119"/>
<name>A0ABD0V119_DENTH</name>
<evidence type="ECO:0000313" key="2">
    <source>
        <dbReference type="Proteomes" id="UP001552299"/>
    </source>
</evidence>
<proteinExistence type="predicted"/>
<comment type="caution">
    <text evidence="1">The sequence shown here is derived from an EMBL/GenBank/DDBJ whole genome shotgun (WGS) entry which is preliminary data.</text>
</comment>
<keyword evidence="2" id="KW-1185">Reference proteome</keyword>
<organism evidence="1 2">
    <name type="scientific">Dendrobium thyrsiflorum</name>
    <name type="common">Pinecone-like raceme dendrobium</name>
    <name type="synonym">Orchid</name>
    <dbReference type="NCBI Taxonomy" id="117978"/>
    <lineage>
        <taxon>Eukaryota</taxon>
        <taxon>Viridiplantae</taxon>
        <taxon>Streptophyta</taxon>
        <taxon>Embryophyta</taxon>
        <taxon>Tracheophyta</taxon>
        <taxon>Spermatophyta</taxon>
        <taxon>Magnoliopsida</taxon>
        <taxon>Liliopsida</taxon>
        <taxon>Asparagales</taxon>
        <taxon>Orchidaceae</taxon>
        <taxon>Epidendroideae</taxon>
        <taxon>Malaxideae</taxon>
        <taxon>Dendrobiinae</taxon>
        <taxon>Dendrobium</taxon>
    </lineage>
</organism>
<sequence>MNSFFLNFSFLKLQSIYYGIDPELEDKLDQMFLCVFAIGDHAWTPNQGINNENATADSENIDIGIFGWHLRSGGKPLRLRYAFNTAIIGVDSAAAGEEGEVGTVEVAKCGCSATGRSRKMCRSPGSFVWPLVLTTPGRDRRATVQNIRDMIAKQSRMRDFSRDLRDMADTRQT</sequence>
<gene>
    <name evidence="1" type="ORF">M5K25_010791</name>
</gene>
<reference evidence="1 2" key="1">
    <citation type="journal article" date="2024" name="Plant Biotechnol. J.">
        <title>Dendrobium thyrsiflorum genome and its molecular insights into genes involved in important horticultural traits.</title>
        <authorList>
            <person name="Chen B."/>
            <person name="Wang J.Y."/>
            <person name="Zheng P.J."/>
            <person name="Li K.L."/>
            <person name="Liang Y.M."/>
            <person name="Chen X.F."/>
            <person name="Zhang C."/>
            <person name="Zhao X."/>
            <person name="He X."/>
            <person name="Zhang G.Q."/>
            <person name="Liu Z.J."/>
            <person name="Xu Q."/>
        </authorList>
    </citation>
    <scope>NUCLEOTIDE SEQUENCE [LARGE SCALE GENOMIC DNA]</scope>
    <source>
        <strain evidence="1">GZMU011</strain>
    </source>
</reference>